<evidence type="ECO:0000256" key="11">
    <source>
        <dbReference type="NCBIfam" id="TIGR00131"/>
    </source>
</evidence>
<proteinExistence type="inferred from homology"/>
<dbReference type="InterPro" id="IPR036554">
    <property type="entry name" value="GHMP_kinase_C_sf"/>
</dbReference>
<keyword evidence="16" id="KW-1185">Reference proteome</keyword>
<evidence type="ECO:0000256" key="7">
    <source>
        <dbReference type="ARBA" id="ARBA00022840"/>
    </source>
</evidence>
<dbReference type="InterPro" id="IPR006204">
    <property type="entry name" value="GHMP_kinase_N_dom"/>
</dbReference>
<dbReference type="GO" id="GO:0006012">
    <property type="term" value="P:galactose metabolic process"/>
    <property type="evidence" value="ECO:0007669"/>
    <property type="project" value="UniProtKB-UniRule"/>
</dbReference>
<dbReference type="RefSeq" id="WP_067906896.1">
    <property type="nucleotide sequence ID" value="NZ_KQ954244.1"/>
</dbReference>
<keyword evidence="2" id="KW-0963">Cytoplasm</keyword>
<dbReference type="EC" id="2.7.1.6" evidence="11"/>
<evidence type="ECO:0000259" key="12">
    <source>
        <dbReference type="Pfam" id="PF00288"/>
    </source>
</evidence>
<keyword evidence="10" id="KW-0119">Carbohydrate metabolism</keyword>
<sequence length="376" mass="38006">MTLAQQFAAAFGTPPALIVRAPGRVNLIGEHTDYNDGFVLPAAISVESRIAASPRGDGRIRVMASDFGGALAEWSLAADYAADPAEPWADYVRGMTSAMAQRGHTLTGADIAVSGTVPKGAGLSSSASLMVGIGTALASLSGFALAPAEIARLAQAGECDHVGMRCGIMDQLASACGVAGHALMIDCRSLAVQPVALPPGAQILIVHSGVARGLVEGAYNERRAQCEAAAAAMGVQALRDADMAMLEGAGLDPLTLARARHVVSENARVQAAAAALAAGDLVTMGELMAASHASMRDDFQITVPAVDALVAELQALIGPEGGARMTGGGFGGAVVALCAADRADAVLGALTYRKPDGTPPLVLRETACDGAGLVMR</sequence>
<evidence type="ECO:0000259" key="14">
    <source>
        <dbReference type="Pfam" id="PF10509"/>
    </source>
</evidence>
<dbReference type="InterPro" id="IPR006206">
    <property type="entry name" value="Mevalonate/galactokinase"/>
</dbReference>
<dbReference type="PRINTS" id="PR00959">
    <property type="entry name" value="MEVGALKINASE"/>
</dbReference>
<dbReference type="Proteomes" id="UP000058012">
    <property type="component" value="Unassembled WGS sequence"/>
</dbReference>
<dbReference type="NCBIfam" id="TIGR00131">
    <property type="entry name" value="gal_kin"/>
    <property type="match status" value="1"/>
</dbReference>
<evidence type="ECO:0000256" key="8">
    <source>
        <dbReference type="ARBA" id="ARBA00022842"/>
    </source>
</evidence>
<dbReference type="SUPFAM" id="SSF54211">
    <property type="entry name" value="Ribosomal protein S5 domain 2-like"/>
    <property type="match status" value="1"/>
</dbReference>
<keyword evidence="5" id="KW-0547">Nucleotide-binding</keyword>
<comment type="similarity">
    <text evidence="1">Belongs to the GHMP kinase family. GalK subfamily.</text>
</comment>
<dbReference type="PROSITE" id="PS00627">
    <property type="entry name" value="GHMP_KINASES_ATP"/>
    <property type="match status" value="1"/>
</dbReference>
<dbReference type="GO" id="GO:0046872">
    <property type="term" value="F:metal ion binding"/>
    <property type="evidence" value="ECO:0007669"/>
    <property type="project" value="UniProtKB-KW"/>
</dbReference>
<dbReference type="InterPro" id="IPR019539">
    <property type="entry name" value="GalKase_N"/>
</dbReference>
<dbReference type="InterPro" id="IPR013750">
    <property type="entry name" value="GHMP_kinase_C_dom"/>
</dbReference>
<keyword evidence="4" id="KW-0479">Metal-binding</keyword>
<dbReference type="PROSITE" id="PS00106">
    <property type="entry name" value="GALACTOKINASE"/>
    <property type="match status" value="1"/>
</dbReference>
<dbReference type="InterPro" id="IPR020568">
    <property type="entry name" value="Ribosomal_Su5_D2-typ_SF"/>
</dbReference>
<gene>
    <name evidence="15" type="ORF">AQZ52_04900</name>
</gene>
<evidence type="ECO:0000256" key="3">
    <source>
        <dbReference type="ARBA" id="ARBA00022679"/>
    </source>
</evidence>
<dbReference type="PANTHER" id="PTHR10457:SF7">
    <property type="entry name" value="GALACTOKINASE-RELATED"/>
    <property type="match status" value="1"/>
</dbReference>
<evidence type="ECO:0000313" key="16">
    <source>
        <dbReference type="Proteomes" id="UP000058012"/>
    </source>
</evidence>
<evidence type="ECO:0000256" key="10">
    <source>
        <dbReference type="ARBA" id="ARBA00023277"/>
    </source>
</evidence>
<feature type="domain" description="GHMP kinase N-terminal" evidence="12">
    <location>
        <begin position="91"/>
        <end position="177"/>
    </location>
</feature>
<accession>A0A117UXC8</accession>
<comment type="caution">
    <text evidence="15">The sequence shown here is derived from an EMBL/GenBank/DDBJ whole genome shotgun (WGS) entry which is preliminary data.</text>
</comment>
<name>A0A117UXC8_9SPHN</name>
<dbReference type="InterPro" id="IPR006203">
    <property type="entry name" value="GHMP_knse_ATP-bd_CS"/>
</dbReference>
<feature type="domain" description="Galactokinase N-terminal" evidence="14">
    <location>
        <begin position="5"/>
        <end position="54"/>
    </location>
</feature>
<dbReference type="Pfam" id="PF08544">
    <property type="entry name" value="GHMP_kinases_C"/>
    <property type="match status" value="1"/>
</dbReference>
<dbReference type="PRINTS" id="PR00473">
    <property type="entry name" value="GALCTOKINASE"/>
</dbReference>
<dbReference type="PIRSF" id="PIRSF000530">
    <property type="entry name" value="Galactokinase"/>
    <property type="match status" value="1"/>
</dbReference>
<evidence type="ECO:0000256" key="5">
    <source>
        <dbReference type="ARBA" id="ARBA00022741"/>
    </source>
</evidence>
<dbReference type="SUPFAM" id="SSF55060">
    <property type="entry name" value="GHMP Kinase, C-terminal domain"/>
    <property type="match status" value="1"/>
</dbReference>
<evidence type="ECO:0000256" key="6">
    <source>
        <dbReference type="ARBA" id="ARBA00022777"/>
    </source>
</evidence>
<organism evidence="15 16">
    <name type="scientific">Novosphingobium fuchskuhlense</name>
    <dbReference type="NCBI Taxonomy" id="1117702"/>
    <lineage>
        <taxon>Bacteria</taxon>
        <taxon>Pseudomonadati</taxon>
        <taxon>Pseudomonadota</taxon>
        <taxon>Alphaproteobacteria</taxon>
        <taxon>Sphingomonadales</taxon>
        <taxon>Sphingomonadaceae</taxon>
        <taxon>Novosphingobium</taxon>
    </lineage>
</organism>
<dbReference type="EMBL" id="LLZS01000003">
    <property type="protein sequence ID" value="KUR72585.1"/>
    <property type="molecule type" value="Genomic_DNA"/>
</dbReference>
<dbReference type="GO" id="GO:0005829">
    <property type="term" value="C:cytosol"/>
    <property type="evidence" value="ECO:0007669"/>
    <property type="project" value="TreeGrafter"/>
</dbReference>
<evidence type="ECO:0000256" key="9">
    <source>
        <dbReference type="ARBA" id="ARBA00023144"/>
    </source>
</evidence>
<evidence type="ECO:0000259" key="13">
    <source>
        <dbReference type="Pfam" id="PF08544"/>
    </source>
</evidence>
<dbReference type="Pfam" id="PF00288">
    <property type="entry name" value="GHMP_kinases_N"/>
    <property type="match status" value="1"/>
</dbReference>
<keyword evidence="9" id="KW-0299">Galactose metabolism</keyword>
<feature type="domain" description="GHMP kinase C-terminal" evidence="13">
    <location>
        <begin position="273"/>
        <end position="350"/>
    </location>
</feature>
<keyword evidence="6" id="KW-0418">Kinase</keyword>
<dbReference type="PANTHER" id="PTHR10457">
    <property type="entry name" value="MEVALONATE KINASE/GALACTOKINASE"/>
    <property type="match status" value="1"/>
</dbReference>
<dbReference type="STRING" id="1117702.AQZ52_04900"/>
<dbReference type="InterPro" id="IPR000705">
    <property type="entry name" value="Galactokinase"/>
</dbReference>
<dbReference type="Gene3D" id="3.30.230.10">
    <property type="match status" value="1"/>
</dbReference>
<evidence type="ECO:0000256" key="1">
    <source>
        <dbReference type="ARBA" id="ARBA00006566"/>
    </source>
</evidence>
<dbReference type="Pfam" id="PF10509">
    <property type="entry name" value="GalKase_gal_bdg"/>
    <property type="match status" value="1"/>
</dbReference>
<dbReference type="FunFam" id="3.30.70.890:FF:000001">
    <property type="entry name" value="Galactokinase"/>
    <property type="match status" value="1"/>
</dbReference>
<keyword evidence="7" id="KW-0067">ATP-binding</keyword>
<evidence type="ECO:0000313" key="15">
    <source>
        <dbReference type="EMBL" id="KUR72585.1"/>
    </source>
</evidence>
<reference evidence="15 16" key="1">
    <citation type="submission" date="2015-10" db="EMBL/GenBank/DDBJ databases">
        <title>Draft genome sequence of Novosphingobium fuchskuhlense DSM 25065 isolated from a surface water sample of the southwest basin of Lake Grosse Fuchskuhle.</title>
        <authorList>
            <person name="Ruckert C."/>
            <person name="Winkler A."/>
            <person name="Glaeser J."/>
            <person name="Grossart H.-P."/>
            <person name="Kalinowski J."/>
            <person name="Glaeser S."/>
        </authorList>
    </citation>
    <scope>NUCLEOTIDE SEQUENCE [LARGE SCALE GENOMIC DNA]</scope>
    <source>
        <strain evidence="15 16">FNE08-7</strain>
    </source>
</reference>
<evidence type="ECO:0000256" key="2">
    <source>
        <dbReference type="ARBA" id="ARBA00022490"/>
    </source>
</evidence>
<keyword evidence="3" id="KW-0808">Transferase</keyword>
<protein>
    <recommendedName>
        <fullName evidence="11">Galactokinase</fullName>
        <ecNumber evidence="11">2.7.1.6</ecNumber>
    </recommendedName>
</protein>
<dbReference type="InterPro" id="IPR019741">
    <property type="entry name" value="Galactokinase_CS"/>
</dbReference>
<evidence type="ECO:0000256" key="4">
    <source>
        <dbReference type="ARBA" id="ARBA00022723"/>
    </source>
</evidence>
<dbReference type="Gene3D" id="3.30.70.890">
    <property type="entry name" value="GHMP kinase, C-terminal domain"/>
    <property type="match status" value="1"/>
</dbReference>
<dbReference type="FunFam" id="3.30.230.10:FF:000017">
    <property type="entry name" value="Galactokinase"/>
    <property type="match status" value="1"/>
</dbReference>
<dbReference type="GO" id="GO:0004335">
    <property type="term" value="F:galactokinase activity"/>
    <property type="evidence" value="ECO:0007669"/>
    <property type="project" value="UniProtKB-UniRule"/>
</dbReference>
<dbReference type="AlphaFoldDB" id="A0A117UXC8"/>
<dbReference type="InterPro" id="IPR014721">
    <property type="entry name" value="Ribsml_uS5_D2-typ_fold_subgr"/>
</dbReference>
<keyword evidence="8" id="KW-0460">Magnesium</keyword>
<dbReference type="OrthoDB" id="250531at2"/>
<dbReference type="GO" id="GO:0005524">
    <property type="term" value="F:ATP binding"/>
    <property type="evidence" value="ECO:0007669"/>
    <property type="project" value="UniProtKB-UniRule"/>
</dbReference>